<keyword evidence="5" id="KW-0175">Coiled coil</keyword>
<dbReference type="InterPro" id="IPR000962">
    <property type="entry name" value="Znf_DskA_TraR"/>
</dbReference>
<proteinExistence type="predicted"/>
<dbReference type="PROSITE" id="PS51128">
    <property type="entry name" value="ZF_DKSA_2"/>
    <property type="match status" value="1"/>
</dbReference>
<feature type="domain" description="DnaK suppressor protein-like N-terminal" evidence="7">
    <location>
        <begin position="9"/>
        <end position="71"/>
    </location>
</feature>
<name>A0ABU8BX18_9RHOB</name>
<dbReference type="Gene3D" id="1.20.120.910">
    <property type="entry name" value="DksA, coiled-coil domain"/>
    <property type="match status" value="1"/>
</dbReference>
<protein>
    <submittedName>
        <fullName evidence="8">TraR/DksA C4-type zinc finger protein</fullName>
    </submittedName>
</protein>
<evidence type="ECO:0000256" key="5">
    <source>
        <dbReference type="SAM" id="Coils"/>
    </source>
</evidence>
<feature type="zinc finger region" description="dksA C4-type" evidence="4">
    <location>
        <begin position="79"/>
        <end position="103"/>
    </location>
</feature>
<keyword evidence="9" id="KW-1185">Reference proteome</keyword>
<accession>A0ABU8BX18</accession>
<feature type="domain" description="Zinc finger DksA/TraR C4-type" evidence="6">
    <location>
        <begin position="74"/>
        <end position="104"/>
    </location>
</feature>
<dbReference type="Proteomes" id="UP001431963">
    <property type="component" value="Unassembled WGS sequence"/>
</dbReference>
<evidence type="ECO:0000256" key="2">
    <source>
        <dbReference type="ARBA" id="ARBA00022771"/>
    </source>
</evidence>
<evidence type="ECO:0000256" key="4">
    <source>
        <dbReference type="PROSITE-ProRule" id="PRU00510"/>
    </source>
</evidence>
<keyword evidence="3" id="KW-0862">Zinc</keyword>
<organism evidence="8 9">
    <name type="scientific">Gemmobacter denitrificans</name>
    <dbReference type="NCBI Taxonomy" id="3123040"/>
    <lineage>
        <taxon>Bacteria</taxon>
        <taxon>Pseudomonadati</taxon>
        <taxon>Pseudomonadota</taxon>
        <taxon>Alphaproteobacteria</taxon>
        <taxon>Rhodobacterales</taxon>
        <taxon>Paracoccaceae</taxon>
        <taxon>Gemmobacter</taxon>
    </lineage>
</organism>
<sequence>MAQISDRKAQLEARLAQLDIRLHGIEAELESHHAQDWEELAVEREGDEVLEGMGVSGQQEMRMIRAALDRIASGEYGFCAKCGAEIAPERLDAVPYTPFCRSCAV</sequence>
<evidence type="ECO:0000259" key="7">
    <source>
        <dbReference type="Pfam" id="PF21173"/>
    </source>
</evidence>
<evidence type="ECO:0000259" key="6">
    <source>
        <dbReference type="Pfam" id="PF01258"/>
    </source>
</evidence>
<dbReference type="PANTHER" id="PTHR33823">
    <property type="entry name" value="RNA POLYMERASE-BINDING TRANSCRIPTION FACTOR DKSA-RELATED"/>
    <property type="match status" value="1"/>
</dbReference>
<evidence type="ECO:0000313" key="9">
    <source>
        <dbReference type="Proteomes" id="UP001431963"/>
    </source>
</evidence>
<dbReference type="SUPFAM" id="SSF57716">
    <property type="entry name" value="Glucocorticoid receptor-like (DNA-binding domain)"/>
    <property type="match status" value="1"/>
</dbReference>
<evidence type="ECO:0000313" key="8">
    <source>
        <dbReference type="EMBL" id="MEH7829221.1"/>
    </source>
</evidence>
<dbReference type="Pfam" id="PF21173">
    <property type="entry name" value="DksA-like_N"/>
    <property type="match status" value="1"/>
</dbReference>
<feature type="coiled-coil region" evidence="5">
    <location>
        <begin position="1"/>
        <end position="35"/>
    </location>
</feature>
<evidence type="ECO:0000256" key="3">
    <source>
        <dbReference type="ARBA" id="ARBA00022833"/>
    </source>
</evidence>
<keyword evidence="1" id="KW-0479">Metal-binding</keyword>
<dbReference type="InterPro" id="IPR048487">
    <property type="entry name" value="DksA-like_N"/>
</dbReference>
<dbReference type="RefSeq" id="WP_335424050.1">
    <property type="nucleotide sequence ID" value="NZ_JBALHR010000008.1"/>
</dbReference>
<gene>
    <name evidence="8" type="ORF">V6590_13775</name>
</gene>
<keyword evidence="2" id="KW-0863">Zinc-finger</keyword>
<dbReference type="PANTHER" id="PTHR33823:SF4">
    <property type="entry name" value="GENERAL STRESS PROTEIN 16O"/>
    <property type="match status" value="1"/>
</dbReference>
<dbReference type="EMBL" id="JBALHR010000008">
    <property type="protein sequence ID" value="MEH7829221.1"/>
    <property type="molecule type" value="Genomic_DNA"/>
</dbReference>
<evidence type="ECO:0000256" key="1">
    <source>
        <dbReference type="ARBA" id="ARBA00022723"/>
    </source>
</evidence>
<dbReference type="Pfam" id="PF01258">
    <property type="entry name" value="zf-dskA_traR"/>
    <property type="match status" value="1"/>
</dbReference>
<reference evidence="8" key="1">
    <citation type="submission" date="2024-02" db="EMBL/GenBank/DDBJ databases">
        <title>Genome sequences of strain Gemmobacter sp. JM10B15.</title>
        <authorList>
            <person name="Zhang M."/>
        </authorList>
    </citation>
    <scope>NUCLEOTIDE SEQUENCE</scope>
    <source>
        <strain evidence="8">JM10B15</strain>
    </source>
</reference>
<comment type="caution">
    <text evidence="8">The sequence shown here is derived from an EMBL/GenBank/DDBJ whole genome shotgun (WGS) entry which is preliminary data.</text>
</comment>